<organism evidence="2 3">
    <name type="scientific">[Torrubiella] hemipterigena</name>
    <dbReference type="NCBI Taxonomy" id="1531966"/>
    <lineage>
        <taxon>Eukaryota</taxon>
        <taxon>Fungi</taxon>
        <taxon>Dikarya</taxon>
        <taxon>Ascomycota</taxon>
        <taxon>Pezizomycotina</taxon>
        <taxon>Sordariomycetes</taxon>
        <taxon>Hypocreomycetidae</taxon>
        <taxon>Hypocreales</taxon>
        <taxon>Clavicipitaceae</taxon>
        <taxon>Clavicipitaceae incertae sedis</taxon>
        <taxon>'Torrubiella' clade</taxon>
    </lineage>
</organism>
<evidence type="ECO:0008006" key="4">
    <source>
        <dbReference type="Google" id="ProtNLM"/>
    </source>
</evidence>
<dbReference type="AlphaFoldDB" id="A0A0A1T2Q5"/>
<name>A0A0A1T2Q5_9HYPO</name>
<dbReference type="EMBL" id="CDHN01000001">
    <property type="protein sequence ID" value="CEJ80537.1"/>
    <property type="molecule type" value="Genomic_DNA"/>
</dbReference>
<keyword evidence="3" id="KW-1185">Reference proteome</keyword>
<evidence type="ECO:0000313" key="3">
    <source>
        <dbReference type="Proteomes" id="UP000039046"/>
    </source>
</evidence>
<feature type="signal peptide" evidence="1">
    <location>
        <begin position="1"/>
        <end position="17"/>
    </location>
</feature>
<feature type="chain" id="PRO_5001979328" description="Secreted protein" evidence="1">
    <location>
        <begin position="18"/>
        <end position="235"/>
    </location>
</feature>
<dbReference type="Proteomes" id="UP000039046">
    <property type="component" value="Unassembled WGS sequence"/>
</dbReference>
<evidence type="ECO:0000256" key="1">
    <source>
        <dbReference type="SAM" id="SignalP"/>
    </source>
</evidence>
<protein>
    <recommendedName>
        <fullName evidence="4">Secreted protein</fullName>
    </recommendedName>
</protein>
<proteinExistence type="predicted"/>
<reference evidence="2 3" key="1">
    <citation type="journal article" date="2015" name="Genome Announc.">
        <title>Draft Genome Sequence and Gene Annotation of the Entomopathogenic Fungus Verticillium hemipterigenum.</title>
        <authorList>
            <person name="Horn F."/>
            <person name="Habel A."/>
            <person name="Scharf D.H."/>
            <person name="Dworschak J."/>
            <person name="Brakhage A.A."/>
            <person name="Guthke R."/>
            <person name="Hertweck C."/>
            <person name="Linde J."/>
        </authorList>
    </citation>
    <scope>NUCLEOTIDE SEQUENCE [LARGE SCALE GENOMIC DNA]</scope>
</reference>
<gene>
    <name evidence="2" type="ORF">VHEMI00716</name>
</gene>
<evidence type="ECO:0000313" key="2">
    <source>
        <dbReference type="EMBL" id="CEJ80537.1"/>
    </source>
</evidence>
<keyword evidence="1" id="KW-0732">Signal</keyword>
<dbReference type="HOGENOM" id="CLU_1176125_0_0_1"/>
<accession>A0A0A1T2Q5</accession>
<sequence>MKFTSFALFTAVSAVAPKYTLNNWDEPYNATEHAAILAKRNDGCSADANGKTCLHIGNEQINTAKDFSKEPGDGDIPEAFTNIWESFHERCSASPCDKTKKCFEENGKNYCVVWDGSFIGDVDPLYQLMRRNFDKTVSKDTDKSTESSNPGCGKPVCGPPLTTWHVHHNGPSFVGTNHRDNDGGDNVLTMTITEEAIDGDCPKWVELIGDAAGAVPEFGGYFSAAIGVVCGLIGA</sequence>